<dbReference type="EMBL" id="PNBA02000015">
    <property type="protein sequence ID" value="KAG6398489.1"/>
    <property type="molecule type" value="Genomic_DNA"/>
</dbReference>
<name>A0A8X8ZC09_SALSN</name>
<sequence>MKKLELQLGQEQALEWHQRRERKVAQGGASDEEETSTVTIHLTCFDITFLGFSISFSIMFHHVLVKIYWIYVLSYGRHHVYSRILGLNLTASISLNTPPEESGFVHPSYHELKVDRRKPLFNFGVGYGGGAEIADRCLGYLEYDFGDIGEGVFQCCVVALEEDVTGADRVSGGDF</sequence>
<comment type="caution">
    <text evidence="1">The sequence shown here is derived from an EMBL/GenBank/DDBJ whole genome shotgun (WGS) entry which is preliminary data.</text>
</comment>
<evidence type="ECO:0000313" key="2">
    <source>
        <dbReference type="Proteomes" id="UP000298416"/>
    </source>
</evidence>
<dbReference type="AlphaFoldDB" id="A0A8X8ZC09"/>
<gene>
    <name evidence="1" type="ORF">SASPL_139951</name>
</gene>
<dbReference type="Proteomes" id="UP000298416">
    <property type="component" value="Unassembled WGS sequence"/>
</dbReference>
<protein>
    <submittedName>
        <fullName evidence="1">Uncharacterized protein</fullName>
    </submittedName>
</protein>
<keyword evidence="2" id="KW-1185">Reference proteome</keyword>
<reference evidence="1" key="1">
    <citation type="submission" date="2018-01" db="EMBL/GenBank/DDBJ databases">
        <authorList>
            <person name="Mao J.F."/>
        </authorList>
    </citation>
    <scope>NUCLEOTIDE SEQUENCE</scope>
    <source>
        <strain evidence="1">Huo1</strain>
        <tissue evidence="1">Leaf</tissue>
    </source>
</reference>
<reference evidence="1" key="2">
    <citation type="submission" date="2020-08" db="EMBL/GenBank/DDBJ databases">
        <title>Plant Genome Project.</title>
        <authorList>
            <person name="Zhang R.-G."/>
        </authorList>
    </citation>
    <scope>NUCLEOTIDE SEQUENCE</scope>
    <source>
        <strain evidence="1">Huo1</strain>
        <tissue evidence="1">Leaf</tissue>
    </source>
</reference>
<evidence type="ECO:0000313" key="1">
    <source>
        <dbReference type="EMBL" id="KAG6398489.1"/>
    </source>
</evidence>
<proteinExistence type="predicted"/>
<organism evidence="1">
    <name type="scientific">Salvia splendens</name>
    <name type="common">Scarlet sage</name>
    <dbReference type="NCBI Taxonomy" id="180675"/>
    <lineage>
        <taxon>Eukaryota</taxon>
        <taxon>Viridiplantae</taxon>
        <taxon>Streptophyta</taxon>
        <taxon>Embryophyta</taxon>
        <taxon>Tracheophyta</taxon>
        <taxon>Spermatophyta</taxon>
        <taxon>Magnoliopsida</taxon>
        <taxon>eudicotyledons</taxon>
        <taxon>Gunneridae</taxon>
        <taxon>Pentapetalae</taxon>
        <taxon>asterids</taxon>
        <taxon>lamiids</taxon>
        <taxon>Lamiales</taxon>
        <taxon>Lamiaceae</taxon>
        <taxon>Nepetoideae</taxon>
        <taxon>Mentheae</taxon>
        <taxon>Salviinae</taxon>
        <taxon>Salvia</taxon>
        <taxon>Salvia subgen. Calosphace</taxon>
        <taxon>core Calosphace</taxon>
    </lineage>
</organism>
<accession>A0A8X8ZC09</accession>